<dbReference type="EMBL" id="RJSF01000017">
    <property type="protein sequence ID" value="RNM16227.1"/>
    <property type="molecule type" value="Genomic_DNA"/>
</dbReference>
<proteinExistence type="predicted"/>
<name>A0A3N0GUU6_9ACTN</name>
<dbReference type="Proteomes" id="UP000279994">
    <property type="component" value="Unassembled WGS sequence"/>
</dbReference>
<feature type="non-terminal residue" evidence="2">
    <location>
        <position position="96"/>
    </location>
</feature>
<dbReference type="AlphaFoldDB" id="A0A3N0GUU6"/>
<sequence>MRGPGLAERYGAGRRPERRPLVIVLAVLFVGALTAWAVWASLGSEQAIDATLTSYDVVSSHEVRVKISAHFRDDKTTGTCLVRATAQDHTIVGELN</sequence>
<feature type="transmembrane region" description="Helical" evidence="1">
    <location>
        <begin position="21"/>
        <end position="42"/>
    </location>
</feature>
<keyword evidence="1" id="KW-1133">Transmembrane helix</keyword>
<evidence type="ECO:0000313" key="2">
    <source>
        <dbReference type="EMBL" id="RNM16227.1"/>
    </source>
</evidence>
<protein>
    <submittedName>
        <fullName evidence="2">DUF4307 domain-containing protein</fullName>
    </submittedName>
</protein>
<gene>
    <name evidence="2" type="ORF">EFL26_05845</name>
</gene>
<keyword evidence="1" id="KW-0472">Membrane</keyword>
<keyword evidence="3" id="KW-1185">Reference proteome</keyword>
<dbReference type="InterPro" id="IPR025443">
    <property type="entry name" value="DUF4307"/>
</dbReference>
<dbReference type="Pfam" id="PF14155">
    <property type="entry name" value="DUF4307"/>
    <property type="match status" value="1"/>
</dbReference>
<evidence type="ECO:0000256" key="1">
    <source>
        <dbReference type="SAM" id="Phobius"/>
    </source>
</evidence>
<organism evidence="2 3">
    <name type="scientific">Nocardioides pocheonensis</name>
    <dbReference type="NCBI Taxonomy" id="661485"/>
    <lineage>
        <taxon>Bacteria</taxon>
        <taxon>Bacillati</taxon>
        <taxon>Actinomycetota</taxon>
        <taxon>Actinomycetes</taxon>
        <taxon>Propionibacteriales</taxon>
        <taxon>Nocardioidaceae</taxon>
        <taxon>Nocardioides</taxon>
    </lineage>
</organism>
<evidence type="ECO:0000313" key="3">
    <source>
        <dbReference type="Proteomes" id="UP000279994"/>
    </source>
</evidence>
<reference evidence="2 3" key="1">
    <citation type="submission" date="2018-11" db="EMBL/GenBank/DDBJ databases">
        <authorList>
            <person name="Li F."/>
        </authorList>
    </citation>
    <scope>NUCLEOTIDE SEQUENCE [LARGE SCALE GENOMIC DNA]</scope>
    <source>
        <strain evidence="2 3">Gsoil 818</strain>
    </source>
</reference>
<accession>A0A3N0GUU6</accession>
<comment type="caution">
    <text evidence="2">The sequence shown here is derived from an EMBL/GenBank/DDBJ whole genome shotgun (WGS) entry which is preliminary data.</text>
</comment>
<keyword evidence="1" id="KW-0812">Transmembrane</keyword>